<reference evidence="3 4" key="1">
    <citation type="submission" date="2014-04" db="EMBL/GenBank/DDBJ databases">
        <authorList>
            <consortium name="DOE Joint Genome Institute"/>
            <person name="Kuo A."/>
            <person name="Kohler A."/>
            <person name="Nagy L.G."/>
            <person name="Floudas D."/>
            <person name="Copeland A."/>
            <person name="Barry K.W."/>
            <person name="Cichocki N."/>
            <person name="Veneault-Fourrey C."/>
            <person name="LaButti K."/>
            <person name="Lindquist E.A."/>
            <person name="Lipzen A."/>
            <person name="Lundell T."/>
            <person name="Morin E."/>
            <person name="Murat C."/>
            <person name="Sun H."/>
            <person name="Tunlid A."/>
            <person name="Henrissat B."/>
            <person name="Grigoriev I.V."/>
            <person name="Hibbett D.S."/>
            <person name="Martin F."/>
            <person name="Nordberg H.P."/>
            <person name="Cantor M.N."/>
            <person name="Hua S.X."/>
        </authorList>
    </citation>
    <scope>NUCLEOTIDE SEQUENCE [LARGE SCALE GENOMIC DNA]</scope>
    <source>
        <strain evidence="3 4">LaAM-08-1</strain>
    </source>
</reference>
<feature type="region of interest" description="Disordered" evidence="1">
    <location>
        <begin position="88"/>
        <end position="122"/>
    </location>
</feature>
<evidence type="ECO:0000313" key="3">
    <source>
        <dbReference type="EMBL" id="KIK04719.1"/>
    </source>
</evidence>
<dbReference type="InterPro" id="IPR036786">
    <property type="entry name" value="Ribosome_mat_SBDS_N_sf"/>
</dbReference>
<accession>A0A0C9XSN6</accession>
<keyword evidence="4" id="KW-1185">Reference proteome</keyword>
<gene>
    <name evidence="3" type="ORF">K443DRAFT_675735</name>
</gene>
<organism evidence="3 4">
    <name type="scientific">Laccaria amethystina LaAM-08-1</name>
    <dbReference type="NCBI Taxonomy" id="1095629"/>
    <lineage>
        <taxon>Eukaryota</taxon>
        <taxon>Fungi</taxon>
        <taxon>Dikarya</taxon>
        <taxon>Basidiomycota</taxon>
        <taxon>Agaricomycotina</taxon>
        <taxon>Agaricomycetes</taxon>
        <taxon>Agaricomycetidae</taxon>
        <taxon>Agaricales</taxon>
        <taxon>Agaricineae</taxon>
        <taxon>Hydnangiaceae</taxon>
        <taxon>Laccaria</taxon>
    </lineage>
</organism>
<reference evidence="4" key="2">
    <citation type="submission" date="2015-01" db="EMBL/GenBank/DDBJ databases">
        <title>Evolutionary Origins and Diversification of the Mycorrhizal Mutualists.</title>
        <authorList>
            <consortium name="DOE Joint Genome Institute"/>
            <consortium name="Mycorrhizal Genomics Consortium"/>
            <person name="Kohler A."/>
            <person name="Kuo A."/>
            <person name="Nagy L.G."/>
            <person name="Floudas D."/>
            <person name="Copeland A."/>
            <person name="Barry K.W."/>
            <person name="Cichocki N."/>
            <person name="Veneault-Fourrey C."/>
            <person name="LaButti K."/>
            <person name="Lindquist E.A."/>
            <person name="Lipzen A."/>
            <person name="Lundell T."/>
            <person name="Morin E."/>
            <person name="Murat C."/>
            <person name="Riley R."/>
            <person name="Ohm R."/>
            <person name="Sun H."/>
            <person name="Tunlid A."/>
            <person name="Henrissat B."/>
            <person name="Grigoriev I.V."/>
            <person name="Hibbett D.S."/>
            <person name="Martin F."/>
        </authorList>
    </citation>
    <scope>NUCLEOTIDE SEQUENCE [LARGE SCALE GENOMIC DNA]</scope>
    <source>
        <strain evidence="4">LaAM-08-1</strain>
    </source>
</reference>
<feature type="domain" description="Ribosome maturation protein SDO1/SBDS N-terminal" evidence="2">
    <location>
        <begin position="6"/>
        <end position="95"/>
    </location>
</feature>
<dbReference type="InterPro" id="IPR019783">
    <property type="entry name" value="SDO1/SBDS_N"/>
</dbReference>
<dbReference type="STRING" id="1095629.A0A0C9XSN6"/>
<dbReference type="Proteomes" id="UP000054477">
    <property type="component" value="Unassembled WGS sequence"/>
</dbReference>
<proteinExistence type="predicted"/>
<evidence type="ECO:0000259" key="2">
    <source>
        <dbReference type="Pfam" id="PF01172"/>
    </source>
</evidence>
<protein>
    <recommendedName>
        <fullName evidence="2">Ribosome maturation protein SDO1/SBDS N-terminal domain-containing protein</fullName>
    </recommendedName>
</protein>
<sequence>MGKSLTKVIYKPDSQSTDEYIVIVNPEEFKKWKAGDSTIPLSEVVDSFEVFHSGQGSQGLLGKPSKQQLDTIFDTHKDVDVVTHILKNGREQAGEGITKSSGPLNAARGGPDNRKQGHSLGV</sequence>
<dbReference type="EMBL" id="KN838567">
    <property type="protein sequence ID" value="KIK04719.1"/>
    <property type="molecule type" value="Genomic_DNA"/>
</dbReference>
<dbReference type="Gene3D" id="3.30.1250.10">
    <property type="entry name" value="Ribosome maturation protein SBDS, N-terminal domain"/>
    <property type="match status" value="1"/>
</dbReference>
<evidence type="ECO:0000256" key="1">
    <source>
        <dbReference type="SAM" id="MobiDB-lite"/>
    </source>
</evidence>
<dbReference type="OrthoDB" id="2567806at2759"/>
<dbReference type="HOGENOM" id="CLU_137480_0_0_1"/>
<evidence type="ECO:0000313" key="4">
    <source>
        <dbReference type="Proteomes" id="UP000054477"/>
    </source>
</evidence>
<dbReference type="AlphaFoldDB" id="A0A0C9XSN6"/>
<dbReference type="SUPFAM" id="SSF89895">
    <property type="entry name" value="FYSH domain"/>
    <property type="match status" value="1"/>
</dbReference>
<dbReference type="Pfam" id="PF01172">
    <property type="entry name" value="SBDS_N"/>
    <property type="match status" value="1"/>
</dbReference>
<name>A0A0C9XSN6_9AGAR</name>